<evidence type="ECO:0000256" key="8">
    <source>
        <dbReference type="ARBA" id="ARBA00023136"/>
    </source>
</evidence>
<evidence type="ECO:0000313" key="11">
    <source>
        <dbReference type="Proteomes" id="UP000235220"/>
    </source>
</evidence>
<evidence type="ECO:0000256" key="3">
    <source>
        <dbReference type="ARBA" id="ARBA00022448"/>
    </source>
</evidence>
<feature type="transmembrane region" description="Helical" evidence="10">
    <location>
        <begin position="476"/>
        <end position="500"/>
    </location>
</feature>
<keyword evidence="5" id="KW-0571">Peptide transport</keyword>
<evidence type="ECO:0000256" key="10">
    <source>
        <dbReference type="SAM" id="Phobius"/>
    </source>
</evidence>
<feature type="transmembrane region" description="Helical" evidence="10">
    <location>
        <begin position="707"/>
        <end position="728"/>
    </location>
</feature>
<dbReference type="FunCoup" id="A0A2I4HUU0">
    <property type="interactions" value="161"/>
</dbReference>
<dbReference type="GeneID" id="109021707"/>
<feature type="transmembrane region" description="Helical" evidence="10">
    <location>
        <begin position="79"/>
        <end position="98"/>
    </location>
</feature>
<comment type="subcellular location">
    <subcellularLocation>
        <location evidence="1">Membrane</location>
        <topology evidence="1">Multi-pass membrane protein</topology>
    </subcellularLocation>
</comment>
<dbReference type="PANTHER" id="PTHR22601">
    <property type="entry name" value="ISP4 LIKE PROTEIN"/>
    <property type="match status" value="1"/>
</dbReference>
<dbReference type="InterPro" id="IPR004648">
    <property type="entry name" value="Oligpept_transpt"/>
</dbReference>
<dbReference type="InterPro" id="IPR004813">
    <property type="entry name" value="OPT"/>
</dbReference>
<protein>
    <submittedName>
        <fullName evidence="12">Oligopeptide transporter 7-like isoform X1</fullName>
    </submittedName>
</protein>
<dbReference type="RefSeq" id="XP_018859945.1">
    <property type="nucleotide sequence ID" value="XM_019004400.2"/>
</dbReference>
<keyword evidence="4 10" id="KW-0812">Transmembrane</keyword>
<reference evidence="12" key="1">
    <citation type="submission" date="2025-08" db="UniProtKB">
        <authorList>
            <consortium name="RefSeq"/>
        </authorList>
    </citation>
    <scope>IDENTIFICATION</scope>
    <source>
        <tissue evidence="12">Leaves</tissue>
    </source>
</reference>
<feature type="region of interest" description="Disordered" evidence="9">
    <location>
        <begin position="1"/>
        <end position="63"/>
    </location>
</feature>
<keyword evidence="6" id="KW-0653">Protein transport</keyword>
<dbReference type="Pfam" id="PF03169">
    <property type="entry name" value="OPT"/>
    <property type="match status" value="1"/>
</dbReference>
<dbReference type="GO" id="GO:0015031">
    <property type="term" value="P:protein transport"/>
    <property type="evidence" value="ECO:0007669"/>
    <property type="project" value="UniProtKB-KW"/>
</dbReference>
<dbReference type="GO" id="GO:0005886">
    <property type="term" value="C:plasma membrane"/>
    <property type="evidence" value="ECO:0000318"/>
    <property type="project" value="GO_Central"/>
</dbReference>
<feature type="transmembrane region" description="Helical" evidence="10">
    <location>
        <begin position="291"/>
        <end position="311"/>
    </location>
</feature>
<dbReference type="AlphaFoldDB" id="A0A2I4HUU0"/>
<keyword evidence="3" id="KW-0813">Transport</keyword>
<feature type="transmembrane region" description="Helical" evidence="10">
    <location>
        <begin position="449"/>
        <end position="470"/>
    </location>
</feature>
<dbReference type="NCBIfam" id="TIGR00728">
    <property type="entry name" value="OPT_sfam"/>
    <property type="match status" value="1"/>
</dbReference>
<proteinExistence type="inferred from homology"/>
<name>A0A2I4HUU0_JUGRE</name>
<comment type="similarity">
    <text evidence="2">Belongs to the oligopeptide OPT transporter (TC 2.A.67.1) family.</text>
</comment>
<dbReference type="Gramene" id="Jr02_15400_p1">
    <property type="protein sequence ID" value="cds.Jr02_15400_p1"/>
    <property type="gene ID" value="Jr02_15400"/>
</dbReference>
<feature type="transmembrane region" description="Helical" evidence="10">
    <location>
        <begin position="677"/>
        <end position="695"/>
    </location>
</feature>
<evidence type="ECO:0000256" key="7">
    <source>
        <dbReference type="ARBA" id="ARBA00022989"/>
    </source>
</evidence>
<feature type="transmembrane region" description="Helical" evidence="10">
    <location>
        <begin position="152"/>
        <end position="178"/>
    </location>
</feature>
<feature type="transmembrane region" description="Helical" evidence="10">
    <location>
        <begin position="629"/>
        <end position="648"/>
    </location>
</feature>
<feature type="transmembrane region" description="Helical" evidence="10">
    <location>
        <begin position="246"/>
        <end position="279"/>
    </location>
</feature>
<evidence type="ECO:0000256" key="6">
    <source>
        <dbReference type="ARBA" id="ARBA00022927"/>
    </source>
</evidence>
<feature type="transmembrane region" description="Helical" evidence="10">
    <location>
        <begin position="388"/>
        <end position="415"/>
    </location>
</feature>
<dbReference type="STRING" id="51240.A0A2I4HUU0"/>
<accession>A0A2I4HUU0</accession>
<dbReference type="Proteomes" id="UP000235220">
    <property type="component" value="Chromosome 2"/>
</dbReference>
<feature type="compositionally biased region" description="Low complexity" evidence="9">
    <location>
        <begin position="1"/>
        <end position="10"/>
    </location>
</feature>
<feature type="transmembrane region" description="Helical" evidence="10">
    <location>
        <begin position="318"/>
        <end position="343"/>
    </location>
</feature>
<evidence type="ECO:0000256" key="2">
    <source>
        <dbReference type="ARBA" id="ARBA00005484"/>
    </source>
</evidence>
<keyword evidence="8 10" id="KW-0472">Membrane</keyword>
<evidence type="ECO:0000256" key="5">
    <source>
        <dbReference type="ARBA" id="ARBA00022856"/>
    </source>
</evidence>
<feature type="compositionally biased region" description="Basic and acidic residues" evidence="9">
    <location>
        <begin position="35"/>
        <end position="44"/>
    </location>
</feature>
<dbReference type="OrthoDB" id="9986677at2759"/>
<dbReference type="GO" id="GO:0035673">
    <property type="term" value="F:oligopeptide transmembrane transporter activity"/>
    <property type="evidence" value="ECO:0000318"/>
    <property type="project" value="GO_Central"/>
</dbReference>
<feature type="transmembrane region" description="Helical" evidence="10">
    <location>
        <begin position="184"/>
        <end position="205"/>
    </location>
</feature>
<dbReference type="NCBIfam" id="TIGR00727">
    <property type="entry name" value="ISP4_OPT"/>
    <property type="match status" value="1"/>
</dbReference>
<feature type="transmembrane region" description="Helical" evidence="10">
    <location>
        <begin position="561"/>
        <end position="583"/>
    </location>
</feature>
<evidence type="ECO:0000313" key="12">
    <source>
        <dbReference type="RefSeq" id="XP_018859945.1"/>
    </source>
</evidence>
<gene>
    <name evidence="12" type="primary">LOC109021707</name>
</gene>
<organism evidence="11 12">
    <name type="scientific">Juglans regia</name>
    <name type="common">English walnut</name>
    <dbReference type="NCBI Taxonomy" id="51240"/>
    <lineage>
        <taxon>Eukaryota</taxon>
        <taxon>Viridiplantae</taxon>
        <taxon>Streptophyta</taxon>
        <taxon>Embryophyta</taxon>
        <taxon>Tracheophyta</taxon>
        <taxon>Spermatophyta</taxon>
        <taxon>Magnoliopsida</taxon>
        <taxon>eudicotyledons</taxon>
        <taxon>Gunneridae</taxon>
        <taxon>Pentapetalae</taxon>
        <taxon>rosids</taxon>
        <taxon>fabids</taxon>
        <taxon>Fagales</taxon>
        <taxon>Juglandaceae</taxon>
        <taxon>Juglans</taxon>
    </lineage>
</organism>
<sequence length="765" mass="85477">MEESSSEISSPLISKDDKDHDPAAVPSSSSQAMEAKSKSKSKSEVDEEQGQEENSPVKQVALTVPTTDDPSLPVLTFRMWVLGALSCILLSFLNQFFWYRTEPLTITAISAQIAVVPLGQLMAAKITDRVFFKGSRWEFTLNPGPFNVKEHVLITIFANSGAGTVYAIHVVTVVKVFYKKHITFFVSFLVVITTQVLGFGWAGIFRRYLVEPAAMWWPANLVQVSLFRALHEKEKRQKGGMTRTQFFLIAFMCSFAYYVFPGYLFEMLTSLSWICWIFPKSVLAQQLGSGLYGLGIAAVGLDWSTISAYLGSPLASPWFATANVAAGFAFVMYILTPLCYWLNVYKAKTFPIFSDDLFTSTGQEYNISSIVDSNFHLDLEAYEREGPLYLSTFFAMTYGVGFAALTATIAHVALFHGREIWEQSKSSFQEQSMDIHTKLMRKYRQVPEWWFVVILIGNIALTIFACEYYNEQLQLPWWGVLLACGIAILFTLPIGIITAITNQTPGLNIITEYIIGYIYPGYPVANMCFKVYGYISMTQAITFLQDFKLGHYMKIPPRTMFMAQVVGTLIAGLVYLGTAWWLMETIPDICEDTSSVWTCPSDTVFYDASVIWGLIGPRRIFGDLGTYEAVNWFFLGGAVAPILVWLAAKAFPQQEWIRLINMPVLIGATGSMPPATAVNYTTWVIAGFLSGFVAYRYMPDWWQRHNYVLSGALDAGLAFMGVLLYFCLGLEGISLSWWGNDLDGCPLASCPTAKGVVVEGCPVVY</sequence>
<keyword evidence="7 10" id="KW-1133">Transmembrane helix</keyword>
<evidence type="ECO:0000256" key="9">
    <source>
        <dbReference type="SAM" id="MobiDB-lite"/>
    </source>
</evidence>
<evidence type="ECO:0000256" key="4">
    <source>
        <dbReference type="ARBA" id="ARBA00022692"/>
    </source>
</evidence>
<dbReference type="KEGG" id="jre:109021707"/>
<evidence type="ECO:0000256" key="1">
    <source>
        <dbReference type="ARBA" id="ARBA00004141"/>
    </source>
</evidence>
<keyword evidence="11" id="KW-1185">Reference proteome</keyword>